<dbReference type="InterPro" id="IPR052341">
    <property type="entry name" value="LOG_family_nucleotidases"/>
</dbReference>
<organism evidence="1 2">
    <name type="scientific">Aliikangiella maris</name>
    <dbReference type="NCBI Taxonomy" id="3162458"/>
    <lineage>
        <taxon>Bacteria</taxon>
        <taxon>Pseudomonadati</taxon>
        <taxon>Pseudomonadota</taxon>
        <taxon>Gammaproteobacteria</taxon>
        <taxon>Oceanospirillales</taxon>
        <taxon>Pleioneaceae</taxon>
        <taxon>Aliikangiella</taxon>
    </lineage>
</organism>
<dbReference type="Pfam" id="PF03641">
    <property type="entry name" value="Lysine_decarbox"/>
    <property type="match status" value="1"/>
</dbReference>
<proteinExistence type="predicted"/>
<dbReference type="PANTHER" id="PTHR43393">
    <property type="entry name" value="CYTOKININ RIBOSIDE 5'-MONOPHOSPHATE PHOSPHORIBOHYDROLASE"/>
    <property type="match status" value="1"/>
</dbReference>
<evidence type="ECO:0000313" key="1">
    <source>
        <dbReference type="EMBL" id="MET1256053.1"/>
    </source>
</evidence>
<gene>
    <name evidence="1" type="ORF">ABVT43_13015</name>
</gene>
<dbReference type="InterPro" id="IPR005269">
    <property type="entry name" value="LOG"/>
</dbReference>
<keyword evidence="2" id="KW-1185">Reference proteome</keyword>
<dbReference type="PANTHER" id="PTHR43393:SF3">
    <property type="entry name" value="LYSINE DECARBOXYLASE-LIKE PROTEIN"/>
    <property type="match status" value="1"/>
</dbReference>
<dbReference type="Proteomes" id="UP001548189">
    <property type="component" value="Unassembled WGS sequence"/>
</dbReference>
<dbReference type="SUPFAM" id="SSF102405">
    <property type="entry name" value="MCP/YpsA-like"/>
    <property type="match status" value="1"/>
</dbReference>
<dbReference type="EMBL" id="JBEVCJ010000016">
    <property type="protein sequence ID" value="MET1256053.1"/>
    <property type="molecule type" value="Genomic_DNA"/>
</dbReference>
<sequence length="283" mass="32132">MTDSIDKPSTSAISPESIATSSKDLFNDAADEATAKRLADEWLSVEKAFDKANILHTIVFFGSARIEDKHKAELIQEKVKLLSQSQTNLSKSELLKQAKASAELTLKQSRYYEDARQLARLIGEHLYDCENQTTKLVTGGGPGIMEAANRGVAEIGQSSIGLNIIIPREQIPNRYISEEFSFNFRYFSMRKMHFLKRAKVIIVFPGGFGTLDELMEVLTLIQTQKIPPIPIILYGSKYWQKVINFRFLAEQEYIDWEDLNLYQIVDSVKEAFRLAVHCIECIN</sequence>
<evidence type="ECO:0000313" key="2">
    <source>
        <dbReference type="Proteomes" id="UP001548189"/>
    </source>
</evidence>
<dbReference type="InterPro" id="IPR031100">
    <property type="entry name" value="LOG_fam"/>
</dbReference>
<name>A0ABV2BVW2_9GAMM</name>
<protein>
    <submittedName>
        <fullName evidence="1">TIGR00730 family Rossman fold protein</fullName>
    </submittedName>
</protein>
<comment type="caution">
    <text evidence="1">The sequence shown here is derived from an EMBL/GenBank/DDBJ whole genome shotgun (WGS) entry which is preliminary data.</text>
</comment>
<reference evidence="1 2" key="1">
    <citation type="submission" date="2024-06" db="EMBL/GenBank/DDBJ databases">
        <authorList>
            <person name="Li F."/>
        </authorList>
    </citation>
    <scope>NUCLEOTIDE SEQUENCE [LARGE SCALE GENOMIC DNA]</scope>
    <source>
        <strain evidence="1 2">GXAS 311</strain>
    </source>
</reference>
<dbReference type="NCBIfam" id="TIGR00730">
    <property type="entry name" value="Rossman fold protein, TIGR00730 family"/>
    <property type="match status" value="1"/>
</dbReference>
<accession>A0ABV2BVW2</accession>
<dbReference type="Gene3D" id="3.40.50.450">
    <property type="match status" value="1"/>
</dbReference>